<proteinExistence type="predicted"/>
<evidence type="ECO:0000256" key="1">
    <source>
        <dbReference type="SAM" id="MobiDB-lite"/>
    </source>
</evidence>
<organism evidence="2">
    <name type="scientific">marine metagenome</name>
    <dbReference type="NCBI Taxonomy" id="408172"/>
    <lineage>
        <taxon>unclassified sequences</taxon>
        <taxon>metagenomes</taxon>
        <taxon>ecological metagenomes</taxon>
    </lineage>
</organism>
<feature type="region of interest" description="Disordered" evidence="1">
    <location>
        <begin position="54"/>
        <end position="73"/>
    </location>
</feature>
<dbReference type="EMBL" id="UINC01209662">
    <property type="protein sequence ID" value="SVE32775.1"/>
    <property type="molecule type" value="Genomic_DNA"/>
</dbReference>
<dbReference type="AlphaFoldDB" id="A0A383CLW7"/>
<reference evidence="2" key="1">
    <citation type="submission" date="2018-05" db="EMBL/GenBank/DDBJ databases">
        <authorList>
            <person name="Lanie J.A."/>
            <person name="Ng W.-L."/>
            <person name="Kazmierczak K.M."/>
            <person name="Andrzejewski T.M."/>
            <person name="Davidsen T.M."/>
            <person name="Wayne K.J."/>
            <person name="Tettelin H."/>
            <person name="Glass J.I."/>
            <person name="Rusch D."/>
            <person name="Podicherti R."/>
            <person name="Tsui H.-C.T."/>
            <person name="Winkler M.E."/>
        </authorList>
    </citation>
    <scope>NUCLEOTIDE SEQUENCE</scope>
</reference>
<feature type="non-terminal residue" evidence="2">
    <location>
        <position position="177"/>
    </location>
</feature>
<protein>
    <submittedName>
        <fullName evidence="2">Uncharacterized protein</fullName>
    </submittedName>
</protein>
<sequence>VDPEASLAKLKDDTGEYVVAGSNHYIGEAVGNVPGPEKIEDVVDQYIAGALDTCGEADPGRGPPLEKVPGGSNPDSVVSARIVVACSVDQVGFANTEVLVGVVDPVNLCNRRATGAVEAVVVEEVEPIAAVTEGFDQTLSTSGANTRSFQGVSAGTHSTTCPVLTARGFSVRTLRRT</sequence>
<feature type="non-terminal residue" evidence="2">
    <location>
        <position position="1"/>
    </location>
</feature>
<evidence type="ECO:0000313" key="2">
    <source>
        <dbReference type="EMBL" id="SVE32775.1"/>
    </source>
</evidence>
<accession>A0A383CLW7</accession>
<gene>
    <name evidence="2" type="ORF">METZ01_LOCUS485629</name>
</gene>
<name>A0A383CLW7_9ZZZZ</name>